<dbReference type="Proteomes" id="UP000315369">
    <property type="component" value="Unassembled WGS sequence"/>
</dbReference>
<accession>A0A540X3X4</accession>
<proteinExistence type="predicted"/>
<reference evidence="1 2" key="1">
    <citation type="submission" date="2019-06" db="EMBL/GenBank/DDBJ databases">
        <authorList>
            <person name="Livingstone P."/>
            <person name="Whitworth D."/>
        </authorList>
    </citation>
    <scope>NUCLEOTIDE SEQUENCE [LARGE SCALE GENOMIC DNA]</scope>
    <source>
        <strain evidence="1 2">AM401</strain>
    </source>
</reference>
<protein>
    <submittedName>
        <fullName evidence="1">Uncharacterized protein</fullName>
    </submittedName>
</protein>
<organism evidence="1 2">
    <name type="scientific">Myxococcus llanfairpwllgwyngyllgogerychwyrndrobwllllantysiliogogogochensis</name>
    <dbReference type="NCBI Taxonomy" id="2590453"/>
    <lineage>
        <taxon>Bacteria</taxon>
        <taxon>Pseudomonadati</taxon>
        <taxon>Myxococcota</taxon>
        <taxon>Myxococcia</taxon>
        <taxon>Myxococcales</taxon>
        <taxon>Cystobacterineae</taxon>
        <taxon>Myxococcaceae</taxon>
        <taxon>Myxococcus</taxon>
    </lineage>
</organism>
<keyword evidence="2" id="KW-1185">Reference proteome</keyword>
<dbReference type="RefSeq" id="WP_141642375.1">
    <property type="nucleotide sequence ID" value="NZ_VIFM01000032.1"/>
</dbReference>
<evidence type="ECO:0000313" key="2">
    <source>
        <dbReference type="Proteomes" id="UP000315369"/>
    </source>
</evidence>
<dbReference type="EMBL" id="VIFM01000032">
    <property type="protein sequence ID" value="TQF15967.1"/>
    <property type="molecule type" value="Genomic_DNA"/>
</dbReference>
<sequence>MSRHAETTFLNVDLDLKSQFGLSRLLSALGDSVAPVHAEDGFACLELDEQPESPEEAVMRLATLITRLPKDAREEWDRCSERTLDIGIQAGATPHQVRYQLPVAALALAVSINAEVVITVYACAEPSP</sequence>
<comment type="caution">
    <text evidence="1">The sequence shown here is derived from an EMBL/GenBank/DDBJ whole genome shotgun (WGS) entry which is preliminary data.</text>
</comment>
<dbReference type="OrthoDB" id="5382935at2"/>
<evidence type="ECO:0000313" key="1">
    <source>
        <dbReference type="EMBL" id="TQF15967.1"/>
    </source>
</evidence>
<name>A0A540X3X4_9BACT</name>
<gene>
    <name evidence="1" type="ORF">FJV41_10870</name>
</gene>
<dbReference type="AlphaFoldDB" id="A0A540X3X4"/>